<comment type="caution">
    <text evidence="2">The sequence shown here is derived from an EMBL/GenBank/DDBJ whole genome shotgun (WGS) entry which is preliminary data.</text>
</comment>
<dbReference type="RefSeq" id="WP_163891231.1">
    <property type="nucleotide sequence ID" value="NZ_JAAFYS010000002.1"/>
</dbReference>
<dbReference type="EMBL" id="JAAGAB010000002">
    <property type="protein sequence ID" value="NDV00589.1"/>
    <property type="molecule type" value="Genomic_DNA"/>
</dbReference>
<proteinExistence type="predicted"/>
<accession>A0A6B2JVD2</accession>
<dbReference type="AlphaFoldDB" id="A0A6B2JVD2"/>
<sequence length="126" mass="13970">MQMPSRNDLMQAALDRQKKSAETSAKSRERDKERGYVHVSLKVPECRRDLLIGFFKEMSSIFDDERNGGRDSRQVVAGVVDLVRDLRVLLEQQVAAQSEDVATGKQATSTPARVTASDEAGSEVSE</sequence>
<dbReference type="Proteomes" id="UP000474757">
    <property type="component" value="Unassembled WGS sequence"/>
</dbReference>
<feature type="region of interest" description="Disordered" evidence="1">
    <location>
        <begin position="96"/>
        <end position="126"/>
    </location>
</feature>
<evidence type="ECO:0000313" key="3">
    <source>
        <dbReference type="Proteomes" id="UP000474757"/>
    </source>
</evidence>
<evidence type="ECO:0000256" key="1">
    <source>
        <dbReference type="SAM" id="MobiDB-lite"/>
    </source>
</evidence>
<organism evidence="2 3">
    <name type="scientific">Pseudoroseicyclus tamaricis</name>
    <dbReference type="NCBI Taxonomy" id="2705421"/>
    <lineage>
        <taxon>Bacteria</taxon>
        <taxon>Pseudomonadati</taxon>
        <taxon>Pseudomonadota</taxon>
        <taxon>Alphaproteobacteria</taxon>
        <taxon>Rhodobacterales</taxon>
        <taxon>Paracoccaceae</taxon>
        <taxon>Pseudoroseicyclus</taxon>
    </lineage>
</organism>
<gene>
    <name evidence="2" type="ORF">GZA08_06360</name>
</gene>
<reference evidence="2 3" key="1">
    <citation type="submission" date="2020-02" db="EMBL/GenBank/DDBJ databases">
        <title>Pseudoroseicyclus tamarix, sp. nov., isolated from offshore sediment of a Tamarix chinensis forest.</title>
        <authorList>
            <person name="Gai Y."/>
        </authorList>
    </citation>
    <scope>NUCLEOTIDE SEQUENCE [LARGE SCALE GENOMIC DNA]</scope>
    <source>
        <strain evidence="2 3">CLL3-39</strain>
    </source>
</reference>
<evidence type="ECO:0000313" key="2">
    <source>
        <dbReference type="EMBL" id="NDV00589.1"/>
    </source>
</evidence>
<feature type="compositionally biased region" description="Basic and acidic residues" evidence="1">
    <location>
        <begin position="15"/>
        <end position="34"/>
    </location>
</feature>
<keyword evidence="3" id="KW-1185">Reference proteome</keyword>
<protein>
    <submittedName>
        <fullName evidence="2">Uncharacterized protein</fullName>
    </submittedName>
</protein>
<feature type="region of interest" description="Disordered" evidence="1">
    <location>
        <begin position="1"/>
        <end position="34"/>
    </location>
</feature>
<name>A0A6B2JVD2_9RHOB</name>